<dbReference type="SUPFAM" id="SSF50129">
    <property type="entry name" value="GroES-like"/>
    <property type="match status" value="1"/>
</dbReference>
<dbReference type="InterPro" id="IPR013217">
    <property type="entry name" value="Methyltransf_12"/>
</dbReference>
<dbReference type="Gene3D" id="3.90.180.10">
    <property type="entry name" value="Medium-chain alcohol dehydrogenases, catalytic domain"/>
    <property type="match status" value="1"/>
</dbReference>
<dbReference type="Pfam" id="PF16197">
    <property type="entry name" value="KAsynt_C_assoc"/>
    <property type="match status" value="1"/>
</dbReference>
<dbReference type="SUPFAM" id="SSF53335">
    <property type="entry name" value="S-adenosyl-L-methionine-dependent methyltransferases"/>
    <property type="match status" value="1"/>
</dbReference>
<dbReference type="InterPro" id="IPR014043">
    <property type="entry name" value="Acyl_transferase_dom"/>
</dbReference>
<dbReference type="InterPro" id="IPR036736">
    <property type="entry name" value="ACP-like_sf"/>
</dbReference>
<dbReference type="InterPro" id="IPR020841">
    <property type="entry name" value="PKS_Beta-ketoAc_synthase_dom"/>
</dbReference>
<evidence type="ECO:0000256" key="6">
    <source>
        <dbReference type="ARBA" id="ARBA00023268"/>
    </source>
</evidence>
<dbReference type="Gene3D" id="3.40.366.10">
    <property type="entry name" value="Malonyl-Coenzyme A Acyl Carrier Protein, domain 2"/>
    <property type="match status" value="1"/>
</dbReference>
<reference evidence="13 14" key="1">
    <citation type="submission" date="2015-02" db="EMBL/GenBank/DDBJ databases">
        <title>Draft genome sequence of Aspergillus parasiticus SU-1.</title>
        <authorList>
            <person name="Yu J."/>
            <person name="Fedorova N."/>
            <person name="Yin Y."/>
            <person name="Losada L."/>
            <person name="Zafar N."/>
            <person name="Taujale R."/>
            <person name="Ehrlich K.C."/>
            <person name="Bhatnagar D."/>
            <person name="Cleveland T.E."/>
            <person name="Bennett J.W."/>
            <person name="Nierman W.C."/>
        </authorList>
    </citation>
    <scope>NUCLEOTIDE SEQUENCE [LARGE SCALE GENOMIC DNA]</scope>
    <source>
        <strain evidence="14">ATCC 56775 / NRRL 5862 / SRRC 143 / SU-1</strain>
    </source>
</reference>
<dbReference type="InterPro" id="IPR020843">
    <property type="entry name" value="ER"/>
</dbReference>
<dbReference type="GO" id="GO:0044550">
    <property type="term" value="P:secondary metabolite biosynthetic process"/>
    <property type="evidence" value="ECO:0007669"/>
    <property type="project" value="UniProtKB-ARBA"/>
</dbReference>
<keyword evidence="7" id="KW-0012">Acyltransferase</keyword>
<dbReference type="GO" id="GO:0016491">
    <property type="term" value="F:oxidoreductase activity"/>
    <property type="evidence" value="ECO:0007669"/>
    <property type="project" value="UniProtKB-KW"/>
</dbReference>
<dbReference type="Pfam" id="PF14765">
    <property type="entry name" value="PS-DH"/>
    <property type="match status" value="1"/>
</dbReference>
<dbReference type="InterPro" id="IPR011032">
    <property type="entry name" value="GroES-like_sf"/>
</dbReference>
<dbReference type="InterPro" id="IPR001227">
    <property type="entry name" value="Ac_transferase_dom_sf"/>
</dbReference>
<dbReference type="Pfam" id="PF21089">
    <property type="entry name" value="PKS_DH_N"/>
    <property type="match status" value="1"/>
</dbReference>
<dbReference type="Gene3D" id="3.10.129.110">
    <property type="entry name" value="Polyketide synthase dehydratase"/>
    <property type="match status" value="1"/>
</dbReference>
<dbReference type="Gene3D" id="3.30.70.3290">
    <property type="match status" value="1"/>
</dbReference>
<dbReference type="CDD" id="cd05195">
    <property type="entry name" value="enoyl_red"/>
    <property type="match status" value="1"/>
</dbReference>
<dbReference type="PANTHER" id="PTHR43775:SF29">
    <property type="entry name" value="ASPERFURANONE POLYKETIDE SYNTHASE AFOG-RELATED"/>
    <property type="match status" value="1"/>
</dbReference>
<dbReference type="Pfam" id="PF08659">
    <property type="entry name" value="KR"/>
    <property type="match status" value="1"/>
</dbReference>
<evidence type="ECO:0000313" key="13">
    <source>
        <dbReference type="EMBL" id="KJK62619.1"/>
    </source>
</evidence>
<dbReference type="Gene3D" id="3.40.47.10">
    <property type="match status" value="1"/>
</dbReference>
<feature type="region of interest" description="C-terminal hotdog fold" evidence="8">
    <location>
        <begin position="1163"/>
        <end position="1312"/>
    </location>
</feature>
<dbReference type="InterPro" id="IPR049551">
    <property type="entry name" value="PKS_DH_C"/>
</dbReference>
<dbReference type="Proteomes" id="UP000033540">
    <property type="component" value="Unassembled WGS sequence"/>
</dbReference>
<dbReference type="Pfam" id="PF23114">
    <property type="entry name" value="NAD-bd_HRPKS_sdrA"/>
    <property type="match status" value="1"/>
</dbReference>
<dbReference type="Gene3D" id="3.40.50.720">
    <property type="entry name" value="NAD(P)-binding Rossmann-like Domain"/>
    <property type="match status" value="1"/>
</dbReference>
<evidence type="ECO:0000256" key="3">
    <source>
        <dbReference type="ARBA" id="ARBA00022679"/>
    </source>
</evidence>
<dbReference type="Pfam" id="PF08242">
    <property type="entry name" value="Methyltransf_12"/>
    <property type="match status" value="1"/>
</dbReference>
<keyword evidence="1" id="KW-0596">Phosphopantetheine</keyword>
<feature type="compositionally biased region" description="Low complexity" evidence="9">
    <location>
        <begin position="15"/>
        <end position="26"/>
    </location>
</feature>
<dbReference type="Pfam" id="PF00698">
    <property type="entry name" value="Acyl_transf_1"/>
    <property type="match status" value="1"/>
</dbReference>
<dbReference type="InterPro" id="IPR020806">
    <property type="entry name" value="PKS_PP-bd"/>
</dbReference>
<dbReference type="InterPro" id="IPR016035">
    <property type="entry name" value="Acyl_Trfase/lysoPLipase"/>
</dbReference>
<dbReference type="GO" id="GO:0004312">
    <property type="term" value="F:fatty acid synthase activity"/>
    <property type="evidence" value="ECO:0007669"/>
    <property type="project" value="TreeGrafter"/>
</dbReference>
<evidence type="ECO:0000256" key="2">
    <source>
        <dbReference type="ARBA" id="ARBA00022553"/>
    </source>
</evidence>
<evidence type="ECO:0000313" key="14">
    <source>
        <dbReference type="Proteomes" id="UP000033540"/>
    </source>
</evidence>
<dbReference type="SMART" id="SM00826">
    <property type="entry name" value="PKS_DH"/>
    <property type="match status" value="1"/>
</dbReference>
<organism evidence="13 14">
    <name type="scientific">Aspergillus parasiticus (strain ATCC 56775 / NRRL 5862 / SRRC 143 / SU-1)</name>
    <dbReference type="NCBI Taxonomy" id="1403190"/>
    <lineage>
        <taxon>Eukaryota</taxon>
        <taxon>Fungi</taxon>
        <taxon>Dikarya</taxon>
        <taxon>Ascomycota</taxon>
        <taxon>Pezizomycotina</taxon>
        <taxon>Eurotiomycetes</taxon>
        <taxon>Eurotiomycetidae</taxon>
        <taxon>Eurotiales</taxon>
        <taxon>Aspergillaceae</taxon>
        <taxon>Aspergillus</taxon>
        <taxon>Aspergillus subgen. Circumdati</taxon>
    </lineage>
</organism>
<evidence type="ECO:0000256" key="5">
    <source>
        <dbReference type="ARBA" id="ARBA00023002"/>
    </source>
</evidence>
<evidence type="ECO:0000256" key="9">
    <source>
        <dbReference type="SAM" id="MobiDB-lite"/>
    </source>
</evidence>
<evidence type="ECO:0000259" key="10">
    <source>
        <dbReference type="PROSITE" id="PS50075"/>
    </source>
</evidence>
<evidence type="ECO:0000256" key="1">
    <source>
        <dbReference type="ARBA" id="ARBA00022450"/>
    </source>
</evidence>
<dbReference type="InterPro" id="IPR049552">
    <property type="entry name" value="PKS_DH_N"/>
</dbReference>
<dbReference type="GO" id="GO:0006633">
    <property type="term" value="P:fatty acid biosynthetic process"/>
    <property type="evidence" value="ECO:0007669"/>
    <property type="project" value="TreeGrafter"/>
</dbReference>
<comment type="caution">
    <text evidence="13">The sequence shown here is derived from an EMBL/GenBank/DDBJ whole genome shotgun (WGS) entry which is preliminary data.</text>
</comment>
<dbReference type="InterPro" id="IPR032821">
    <property type="entry name" value="PKS_assoc"/>
</dbReference>
<feature type="active site" description="Proton donor; for dehydratase activity" evidence="8">
    <location>
        <position position="1228"/>
    </location>
</feature>
<dbReference type="InterPro" id="IPR020807">
    <property type="entry name" value="PKS_DH"/>
</dbReference>
<dbReference type="SUPFAM" id="SSF52151">
    <property type="entry name" value="FabD/lysophospholipase-like"/>
    <property type="match status" value="1"/>
</dbReference>
<dbReference type="InterPro" id="IPR036291">
    <property type="entry name" value="NAD(P)-bd_dom_sf"/>
</dbReference>
<dbReference type="Pfam" id="PF02801">
    <property type="entry name" value="Ketoacyl-synt_C"/>
    <property type="match status" value="1"/>
</dbReference>
<dbReference type="InterPro" id="IPR014030">
    <property type="entry name" value="Ketoacyl_synth_N"/>
</dbReference>
<dbReference type="InterPro" id="IPR014031">
    <property type="entry name" value="Ketoacyl_synth_C"/>
</dbReference>
<feature type="region of interest" description="N-terminal hotdog fold" evidence="8">
    <location>
        <begin position="1012"/>
        <end position="1148"/>
    </location>
</feature>
<dbReference type="PROSITE" id="PS50075">
    <property type="entry name" value="CARRIER"/>
    <property type="match status" value="1"/>
</dbReference>
<dbReference type="Pfam" id="PF00109">
    <property type="entry name" value="ketoacyl-synt"/>
    <property type="match status" value="1"/>
</dbReference>
<dbReference type="InterPro" id="IPR013154">
    <property type="entry name" value="ADH-like_N"/>
</dbReference>
<dbReference type="CDD" id="cd02440">
    <property type="entry name" value="AdoMet_MTases"/>
    <property type="match status" value="1"/>
</dbReference>
<dbReference type="STRING" id="1403190.A0A0F0I4C0"/>
<dbReference type="InterPro" id="IPR050091">
    <property type="entry name" value="PKS_NRPS_Biosynth_Enz"/>
</dbReference>
<evidence type="ECO:0000256" key="8">
    <source>
        <dbReference type="PROSITE-ProRule" id="PRU01363"/>
    </source>
</evidence>
<dbReference type="SUPFAM" id="SSF47336">
    <property type="entry name" value="ACP-like"/>
    <property type="match status" value="1"/>
</dbReference>
<dbReference type="GO" id="GO:0031177">
    <property type="term" value="F:phosphopantetheine binding"/>
    <property type="evidence" value="ECO:0007669"/>
    <property type="project" value="InterPro"/>
</dbReference>
<dbReference type="PROSITE" id="PS52004">
    <property type="entry name" value="KS3_2"/>
    <property type="match status" value="1"/>
</dbReference>
<dbReference type="InterPro" id="IPR042104">
    <property type="entry name" value="PKS_dehydratase_sf"/>
</dbReference>
<dbReference type="SMART" id="SM00822">
    <property type="entry name" value="PKS_KR"/>
    <property type="match status" value="1"/>
</dbReference>
<dbReference type="PROSITE" id="PS52019">
    <property type="entry name" value="PKS_MFAS_DH"/>
    <property type="match status" value="1"/>
</dbReference>
<dbReference type="InterPro" id="IPR057326">
    <property type="entry name" value="KR_dom"/>
</dbReference>
<keyword evidence="5" id="KW-0560">Oxidoreductase</keyword>
<dbReference type="InterPro" id="IPR049900">
    <property type="entry name" value="PKS_mFAS_DH"/>
</dbReference>
<keyword evidence="6" id="KW-0511">Multifunctional enzyme</keyword>
<dbReference type="Gene3D" id="1.10.1200.10">
    <property type="entry name" value="ACP-like"/>
    <property type="match status" value="1"/>
</dbReference>
<feature type="domain" description="Carrier" evidence="10">
    <location>
        <begin position="2484"/>
        <end position="2561"/>
    </location>
</feature>
<feature type="domain" description="PKS/mFAS DH" evidence="12">
    <location>
        <begin position="1012"/>
        <end position="1312"/>
    </location>
</feature>
<dbReference type="InterPro" id="IPR009081">
    <property type="entry name" value="PP-bd_ACP"/>
</dbReference>
<feature type="domain" description="Ketosynthase family 3 (KS3)" evidence="11">
    <location>
        <begin position="40"/>
        <end position="483"/>
    </location>
</feature>
<proteinExistence type="predicted"/>
<dbReference type="CDD" id="cd00833">
    <property type="entry name" value="PKS"/>
    <property type="match status" value="1"/>
</dbReference>
<dbReference type="Pfam" id="PF08240">
    <property type="entry name" value="ADH_N"/>
    <property type="match status" value="1"/>
</dbReference>
<dbReference type="SUPFAM" id="SSF53901">
    <property type="entry name" value="Thiolase-like"/>
    <property type="match status" value="1"/>
</dbReference>
<gene>
    <name evidence="13" type="ORF">P875_00095145</name>
</gene>
<dbReference type="SMART" id="SM00825">
    <property type="entry name" value="PKS_KS"/>
    <property type="match status" value="1"/>
</dbReference>
<dbReference type="InterPro" id="IPR016036">
    <property type="entry name" value="Malonyl_transacylase_ACP-bd"/>
</dbReference>
<accession>A0A0F0I4C0</accession>
<dbReference type="SUPFAM" id="SSF51735">
    <property type="entry name" value="NAD(P)-binding Rossmann-fold domains"/>
    <property type="match status" value="2"/>
</dbReference>
<evidence type="ECO:0000259" key="12">
    <source>
        <dbReference type="PROSITE" id="PS52019"/>
    </source>
</evidence>
<name>A0A0F0I4C0_ASPPU</name>
<feature type="region of interest" description="Disordered" evidence="9">
    <location>
        <begin position="1"/>
        <end position="27"/>
    </location>
</feature>
<evidence type="ECO:0000256" key="4">
    <source>
        <dbReference type="ARBA" id="ARBA00022857"/>
    </source>
</evidence>
<dbReference type="InterPro" id="IPR013968">
    <property type="entry name" value="PKS_KR"/>
</dbReference>
<dbReference type="SMART" id="SM00823">
    <property type="entry name" value="PKS_PP"/>
    <property type="match status" value="1"/>
</dbReference>
<evidence type="ECO:0000256" key="7">
    <source>
        <dbReference type="ARBA" id="ARBA00023315"/>
    </source>
</evidence>
<dbReference type="Pfam" id="PF23297">
    <property type="entry name" value="ACP_SdgA_C"/>
    <property type="match status" value="1"/>
</dbReference>
<keyword evidence="4" id="KW-0521">NADP</keyword>
<dbReference type="PANTHER" id="PTHR43775">
    <property type="entry name" value="FATTY ACID SYNTHASE"/>
    <property type="match status" value="1"/>
</dbReference>
<dbReference type="SMART" id="SM00829">
    <property type="entry name" value="PKS_ER"/>
    <property type="match status" value="1"/>
</dbReference>
<dbReference type="Gene3D" id="3.40.50.150">
    <property type="entry name" value="Vaccinia Virus protein VP39"/>
    <property type="match status" value="1"/>
</dbReference>
<dbReference type="SUPFAM" id="SSF55048">
    <property type="entry name" value="Probable ACP-binding domain of malonyl-CoA ACP transacylase"/>
    <property type="match status" value="1"/>
</dbReference>
<dbReference type="OrthoDB" id="329835at2759"/>
<dbReference type="EMBL" id="JZEE01000616">
    <property type="protein sequence ID" value="KJK62619.1"/>
    <property type="molecule type" value="Genomic_DNA"/>
</dbReference>
<dbReference type="InterPro" id="IPR029063">
    <property type="entry name" value="SAM-dependent_MTases_sf"/>
</dbReference>
<evidence type="ECO:0000259" key="11">
    <source>
        <dbReference type="PROSITE" id="PS52004"/>
    </source>
</evidence>
<protein>
    <submittedName>
        <fullName evidence="13">Beta-ketoacyl synthase N-terminal domain protein</fullName>
    </submittedName>
</protein>
<keyword evidence="2" id="KW-0597">Phosphoprotein</keyword>
<dbReference type="SMART" id="SM00827">
    <property type="entry name" value="PKS_AT"/>
    <property type="match status" value="1"/>
</dbReference>
<sequence>MTADSLEHSPPAIPTPSTQTSSEPTSLDQDDLSILLKDLCMPVAIVGVGFRGPGSATNVKELWTMILEGREAWSPIPKSRWNHDAFYHPDHSRHGTINVEGGHFLAEDVTLFDAPFFNMTSDEAAAMDPQQRLLLEVTYESFENGMSMLSSYLGARSQPIAGIPMAKIMGSSTACFVGCFNADYTDLLLRDPDCIPMYQCTNSGQSRAMTANRVSYFFDMKGPSVTVDTACSGSLTALHLACQSLRTGDASMAVAAGVNVILSHEFMSTMTMMKFLSPDGRCHTFDENASGYARGEGIGCLILKPLKDAIQDHDPIRAIIRGSGINQDGRTPGITLPNGASQEALMRHVYQVAGLDPCETDFVEAHGTGTQAGDHIETAALAKVFCHNRSPMRPLRVGSIKTNVGHLEGTSGVAGVIKAILMLENRTFLPNRNFRVVNPRIRCEDWKLKIQLSAEPWEYPGPHRVSVNSFGYGGSNAHAILEDASGYLYTRGLRGIVQCGEHVIDTNQVCPTRSRVYVFSGFDEKSTTRQLQNFREYLLKERCEADNRYMSNLAYTLNERRTVHACRAAVVGTSPATLAEALSGRVKIVKARRRPTIGFVFTGQGAQWAGMGKELLEAYPVFHESIQRIDDYIQSIGAPYCMVEEILKTRDVSRLSNPLFSQPICSALQIALVDLLASWGIHPDSVTGHSSGEIAAAYATGALTMEDAMAVAYYRGVVVSSSPFANGQIRGGMLALGTSVRESQSYLEILQSGKAVVACINSPSSVTIAGDLPSIDELERIVRKKQVFSRRLAVEVAYHSHHMDLVKEQYLGHIAHVSPRSREEIANYLHNRSVSFFSSVTGAEINPSELDSRYWVNNLLNQVNFVDSLRALCFETINQRAPIRMPGNKRIKRAGTAQKVSVDALVEVGPHATLAGPIKQTLRDDTKLNAADILYISVLTRKGNAVTTALTAAATLMCTGYPVDSRALNNLIASQEPSVLADLPPYSWSHTNTYWAEPRISKTFRNRKHARTDLLGVIDRMDCPFQPLWRNFLRVSENPWLLDHRIESNIVYPAAGYIVMAIEAFLQHTLNGTTAEEIPTISIRDISIQSALVLHETAAVETILILNQCESNSRSSHQAHRFQIYSVTQDNIWTEHCNGLIGAQNGDQADSGLELERAAHNNFTSLDIPSFYKALASVGLEYGPCFANIKQARFKDSMCVAEIISPDTAAVMPMNFQFPFLIHPCTLDSIIHTIFLNTGTINDPAVPVRINEMSVSCRTGYAAGSKLDVLTKTRRTRKGDLIASISVLDESRRPLISITGLRCRRLGPNPSPESKRMKNHIAHELKWDLDIDFLTGSALSSIIPSCKESKKQSSGFNALHEACALYYIKEYVKHMDQATTEKLQPFRKRQLEFFKEIATQRYQSSREIHNDDIERVRSSGPEGHILCTVGANLSSYLTDEASFGTADGHSMWDEYWKTVYDDPAYETVSRYLDLVGHKNPMVSILEVEASTGGASKRFLRRLVGAKGGVTRFAKYIATNPDLRLLESTRDEICAWDPCVEIKELDIEGDLDAQGFAIQQYDVVVIAHGLYTVKSKHKALSNIHNLLKPNGHLVLIDPLFKPKLSDYVIFADFAGPWKQDGVGYFDNDLITTLKDAQFSELQELNRSRGQHMVIISRPGREQASLTSEVVIVAEEGECGVQVPHLRDLLSSVSQVDTTDLAHLKPQRKACVVLSDLQAPVLVHLNQATMDIIKQMFREAACVLWVTRGGTITPVNPEAGIITGFARTARSETGVEPIITLDLDAGNPLCGYRAAELIYNLVRHRMLGGKSAESDTEYLERSGTLLVPRIVENQHLNEAIASVQDMHLTSVEAFHQENRPLRVAVNDSVQPEDIHFIDDSRITTLADIEVRIKVHAVGLSERDAQLVDSQASGAAEIGLGCSGTIQAVGRSVRNLIPGDRVACLRSGTAASFYQDRETAFQKIPSDMCFETAAAIPAAYCTAFHAVHCLADIKPGDRILISSAIGAVGQAAIEVCTVSGAHAYALVGSAADKELFVSSSLLPDERILLTDESYFKDLLMLTDNKGVKTIVNCGESDNYTFRSLWKCFGASGTFIQLHARNTVEKRGWAVPELDKDITFATSDIGNLVSNNPEMLDEVWDRVARLFRRGTLRGHSHPTSYNISNIAEALDILTLTDHPGQIVLTAGTDDMVKTIVPRQPDMLLRPDVSYMLVGGLGGIGRATALWLADHGARTIIFVSRSGLSGASSQRTIQGLNEKGVRTIIHACDISQSDQVKKMMDSLEESAPPIRGVIQGAMILRDTHIEKMTLADYTTVLGPKYHGTWNLHRYLPSNLNWFIMLSSISGIIGNATQAAYAAGSTFMDSFATYRNSLGLPAVSLDLGVITDVGYLAENKELASKMEQQGFQGADTKTLMTLIEVAITSYQKDRMTSQIITGLGQWKAGRSLPNFDAPLFSHFRRLHLDTSVSPQTEIPDTLRQDLQATKTYEDATAVIYTALSARVATHLSIPVDSINPTGPITEYGIDSHVAVELRNWISKHIEGTVPILEILASSSLMELAGKIADRSNLVRVEEEQLSSAF</sequence>
<feature type="active site" description="Proton acceptor; for dehydratase activity" evidence="8">
    <location>
        <position position="1044"/>
    </location>
</feature>
<dbReference type="InterPro" id="IPR056501">
    <property type="entry name" value="NAD-bd_HRPKS_sdrA"/>
</dbReference>
<dbReference type="InterPro" id="IPR016039">
    <property type="entry name" value="Thiolase-like"/>
</dbReference>
<keyword evidence="3" id="KW-0808">Transferase</keyword>